<proteinExistence type="predicted"/>
<evidence type="ECO:0000313" key="5">
    <source>
        <dbReference type="EMBL" id="MXY93889.1"/>
    </source>
</evidence>
<dbReference type="InterPro" id="IPR013341">
    <property type="entry name" value="Mandelate_racemase_N_dom"/>
</dbReference>
<dbReference type="GO" id="GO:0008872">
    <property type="term" value="F:glucarate dehydratase activity"/>
    <property type="evidence" value="ECO:0007669"/>
    <property type="project" value="UniProtKB-EC"/>
</dbReference>
<evidence type="ECO:0000256" key="2">
    <source>
        <dbReference type="ARBA" id="ARBA00005183"/>
    </source>
</evidence>
<sequence>MKITDLSVRRFRYISNTVRDSEGHGHPGPEHEAVQSVLTIHTDEGVEGYFFGSPPQALIDSLVKPYITGEDPFYRERIWHNLKERQRLNMATMSDRLLNAVDLALWDLAGRALNIPVHKLLGATRDKVPAYASTMCGDDVEGGLGTPEDYAAFAEWCIERGYPAFKLHTWQPPYEGAPDVKRDIAACAAVREVYGPDAHLMLDPYHYYSRLESLYLAKGLEELDYYWMEEPMDEHSMSSYVWLCEQTALPICGPETAEGKMFTRAEWIKAGACDLVRGGVGDLGGLTPLMKVAHLAESFGMRMEVHGGGPGNFHALCAMGFPGEYYERGLLHPFIDYEQPPAWLNRLDDPMDDEGFVHISQLPGLGQDINWDYINANLVE</sequence>
<evidence type="ECO:0000256" key="1">
    <source>
        <dbReference type="ARBA" id="ARBA00001426"/>
    </source>
</evidence>
<dbReference type="InterPro" id="IPR034593">
    <property type="entry name" value="DgoD-like"/>
</dbReference>
<dbReference type="EC" id="4.2.1.40" evidence="3"/>
<evidence type="ECO:0000256" key="3">
    <source>
        <dbReference type="ARBA" id="ARBA00011973"/>
    </source>
</evidence>
<protein>
    <recommendedName>
        <fullName evidence="3">glucarate dehydratase</fullName>
        <ecNumber evidence="3">4.2.1.40</ecNumber>
    </recommendedName>
</protein>
<dbReference type="SUPFAM" id="SSF54826">
    <property type="entry name" value="Enolase N-terminal domain-like"/>
    <property type="match status" value="1"/>
</dbReference>
<dbReference type="SUPFAM" id="SSF51604">
    <property type="entry name" value="Enolase C-terminal domain-like"/>
    <property type="match status" value="1"/>
</dbReference>
<comment type="catalytic activity">
    <reaction evidence="1">
        <text>D-glucarate = 5-dehydro-4-deoxy-D-glucarate + H2O</text>
        <dbReference type="Rhea" id="RHEA:14573"/>
        <dbReference type="ChEBI" id="CHEBI:15377"/>
        <dbReference type="ChEBI" id="CHEBI:30612"/>
        <dbReference type="ChEBI" id="CHEBI:42819"/>
        <dbReference type="EC" id="4.2.1.40"/>
    </reaction>
</comment>
<dbReference type="InterPro" id="IPR036849">
    <property type="entry name" value="Enolase-like_C_sf"/>
</dbReference>
<name>A0A6B0YV66_9CHLR</name>
<dbReference type="Gene3D" id="3.20.20.120">
    <property type="entry name" value="Enolase-like C-terminal domain"/>
    <property type="match status" value="1"/>
</dbReference>
<gene>
    <name evidence="5" type="ORF">F4Y42_10630</name>
</gene>
<dbReference type="PANTHER" id="PTHR48080">
    <property type="entry name" value="D-GALACTONATE DEHYDRATASE-RELATED"/>
    <property type="match status" value="1"/>
</dbReference>
<dbReference type="InterPro" id="IPR013342">
    <property type="entry name" value="Mandelate_racemase_C"/>
</dbReference>
<organism evidence="5">
    <name type="scientific">Caldilineaceae bacterium SB0664_bin_27</name>
    <dbReference type="NCBI Taxonomy" id="2605260"/>
    <lineage>
        <taxon>Bacteria</taxon>
        <taxon>Bacillati</taxon>
        <taxon>Chloroflexota</taxon>
        <taxon>Caldilineae</taxon>
        <taxon>Caldilineales</taxon>
        <taxon>Caldilineaceae</taxon>
    </lineage>
</organism>
<evidence type="ECO:0000259" key="4">
    <source>
        <dbReference type="SMART" id="SM00922"/>
    </source>
</evidence>
<dbReference type="EMBL" id="VXRG01000089">
    <property type="protein sequence ID" value="MXY93889.1"/>
    <property type="molecule type" value="Genomic_DNA"/>
</dbReference>
<reference evidence="5" key="1">
    <citation type="submission" date="2019-09" db="EMBL/GenBank/DDBJ databases">
        <title>Characterisation of the sponge microbiome using genome-centric metagenomics.</title>
        <authorList>
            <person name="Engelberts J.P."/>
            <person name="Robbins S.J."/>
            <person name="De Goeij J.M."/>
            <person name="Aranda M."/>
            <person name="Bell S.C."/>
            <person name="Webster N.S."/>
        </authorList>
    </citation>
    <scope>NUCLEOTIDE SEQUENCE</scope>
    <source>
        <strain evidence="5">SB0664_bin_27</strain>
    </source>
</reference>
<accession>A0A6B0YV66</accession>
<dbReference type="InterPro" id="IPR029065">
    <property type="entry name" value="Enolase_C-like"/>
</dbReference>
<comment type="pathway">
    <text evidence="2">Carbohydrate acid metabolism; D-glucarate degradation; 2,5-dioxopentanoate from D-glucarate: step 1/2.</text>
</comment>
<comment type="caution">
    <text evidence="5">The sequence shown here is derived from an EMBL/GenBank/DDBJ whole genome shotgun (WGS) entry which is preliminary data.</text>
</comment>
<dbReference type="PANTHER" id="PTHR48080:SF4">
    <property type="entry name" value="GLUCARATE DEHYDRATASE"/>
    <property type="match status" value="1"/>
</dbReference>
<dbReference type="CDD" id="cd03329">
    <property type="entry name" value="MR_like_4"/>
    <property type="match status" value="1"/>
</dbReference>
<feature type="domain" description="Mandelate racemase/muconate lactonizing enzyme C-terminal" evidence="4">
    <location>
        <begin position="147"/>
        <end position="250"/>
    </location>
</feature>
<dbReference type="Gene3D" id="3.30.390.10">
    <property type="entry name" value="Enolase-like, N-terminal domain"/>
    <property type="match status" value="1"/>
</dbReference>
<dbReference type="Pfam" id="PF13378">
    <property type="entry name" value="MR_MLE_C"/>
    <property type="match status" value="1"/>
</dbReference>
<dbReference type="SMART" id="SM00922">
    <property type="entry name" value="MR_MLE"/>
    <property type="match status" value="1"/>
</dbReference>
<dbReference type="InterPro" id="IPR029017">
    <property type="entry name" value="Enolase-like_N"/>
</dbReference>
<dbReference type="Pfam" id="PF02746">
    <property type="entry name" value="MR_MLE_N"/>
    <property type="match status" value="1"/>
</dbReference>
<dbReference type="AlphaFoldDB" id="A0A6B0YV66"/>